<evidence type="ECO:0000313" key="3">
    <source>
        <dbReference type="Proteomes" id="UP000216454"/>
    </source>
</evidence>
<gene>
    <name evidence="2" type="ORF">PSSU_0516</name>
</gene>
<feature type="region of interest" description="Disordered" evidence="1">
    <location>
        <begin position="1"/>
        <end position="52"/>
    </location>
</feature>
<comment type="caution">
    <text evidence="2">The sequence shown here is derived from an EMBL/GenBank/DDBJ whole genome shotgun (WGS) entry which is preliminary data.</text>
</comment>
<dbReference type="Proteomes" id="UP000216454">
    <property type="component" value="Unassembled WGS sequence"/>
</dbReference>
<accession>A0A261F1D2</accession>
<reference evidence="2 3" key="1">
    <citation type="journal article" date="2017" name="BMC Genomics">
        <title>Comparative genomic and phylogenomic analyses of the Bifidobacteriaceae family.</title>
        <authorList>
            <person name="Lugli G.A."/>
            <person name="Milani C."/>
            <person name="Turroni F."/>
            <person name="Duranti S."/>
            <person name="Mancabelli L."/>
            <person name="Mangifesta M."/>
            <person name="Ferrario C."/>
            <person name="Modesto M."/>
            <person name="Mattarelli P."/>
            <person name="Jiri K."/>
            <person name="van Sinderen D."/>
            <person name="Ventura M."/>
        </authorList>
    </citation>
    <scope>NUCLEOTIDE SEQUENCE [LARGE SCALE GENOMIC DNA]</scope>
    <source>
        <strain evidence="2 3">DSM 24744</strain>
    </source>
</reference>
<sequence length="161" mass="17461">MHMTQDDAMEHPSSLKPQLTSPLFAETPPLTQPPSQSQSSSRDDGALQFCDIPPLPTGPTLRPIVSGTMALAPAAAFSAAPCICHRFVEMDAALITRHVQGSQVALRTITDAINAYTLLQWQGSAAQTCQSKLESMRQLIAGIDDELTVTMRMTTIRGQRR</sequence>
<feature type="compositionally biased region" description="Basic and acidic residues" evidence="1">
    <location>
        <begin position="1"/>
        <end position="10"/>
    </location>
</feature>
<evidence type="ECO:0000256" key="1">
    <source>
        <dbReference type="SAM" id="MobiDB-lite"/>
    </source>
</evidence>
<keyword evidence="3" id="KW-1185">Reference proteome</keyword>
<name>A0A261F1D2_9BIFI</name>
<protein>
    <submittedName>
        <fullName evidence="2">Uncharacterized protein</fullName>
    </submittedName>
</protein>
<organism evidence="2 3">
    <name type="scientific">Pseudoscardovia suis</name>
    <dbReference type="NCBI Taxonomy" id="987063"/>
    <lineage>
        <taxon>Bacteria</taxon>
        <taxon>Bacillati</taxon>
        <taxon>Actinomycetota</taxon>
        <taxon>Actinomycetes</taxon>
        <taxon>Bifidobacteriales</taxon>
        <taxon>Bifidobacteriaceae</taxon>
        <taxon>Pseudoscardovia</taxon>
    </lineage>
</organism>
<evidence type="ECO:0000313" key="2">
    <source>
        <dbReference type="EMBL" id="OZG52898.1"/>
    </source>
</evidence>
<dbReference type="EMBL" id="MWWQ01000005">
    <property type="protein sequence ID" value="OZG52898.1"/>
    <property type="molecule type" value="Genomic_DNA"/>
</dbReference>
<dbReference type="AlphaFoldDB" id="A0A261F1D2"/>
<proteinExistence type="predicted"/>